<keyword evidence="3 5" id="KW-1133">Transmembrane helix</keyword>
<dbReference type="PRINTS" id="PR00164">
    <property type="entry name" value="ABC2TRNSPORT"/>
</dbReference>
<dbReference type="PANTHER" id="PTHR43229:SF2">
    <property type="entry name" value="NODULATION PROTEIN J"/>
    <property type="match status" value="1"/>
</dbReference>
<dbReference type="GO" id="GO:0140359">
    <property type="term" value="F:ABC-type transporter activity"/>
    <property type="evidence" value="ECO:0007669"/>
    <property type="project" value="InterPro"/>
</dbReference>
<evidence type="ECO:0000313" key="8">
    <source>
        <dbReference type="Proteomes" id="UP000057158"/>
    </source>
</evidence>
<keyword evidence="8" id="KW-1185">Reference proteome</keyword>
<dbReference type="GO" id="GO:0043190">
    <property type="term" value="C:ATP-binding cassette (ABC) transporter complex"/>
    <property type="evidence" value="ECO:0007669"/>
    <property type="project" value="InterPro"/>
</dbReference>
<evidence type="ECO:0000256" key="3">
    <source>
        <dbReference type="ARBA" id="ARBA00022989"/>
    </source>
</evidence>
<reference evidence="7 8" key="1">
    <citation type="submission" date="2015-07" db="EMBL/GenBank/DDBJ databases">
        <title>Isolation and Genomic Characterization of a Novel Halophilic Metal-Reducing Deltaproteobacterium from the Deep Subsurface.</title>
        <authorList>
            <person name="Badalamenti J.P."/>
            <person name="Summers Z.M."/>
            <person name="Gralnick J.A."/>
            <person name="Bond D.R."/>
        </authorList>
    </citation>
    <scope>NUCLEOTIDE SEQUENCE [LARGE SCALE GENOMIC DNA]</scope>
    <source>
        <strain evidence="7 8">WTL</strain>
    </source>
</reference>
<dbReference type="OrthoDB" id="9788252at2"/>
<dbReference type="STRING" id="1603606.DSOUD_0892"/>
<comment type="similarity">
    <text evidence="5">Belongs to the ABC-2 integral membrane protein family.</text>
</comment>
<sequence length="263" mass="29388">MNWPRPSQISHRTWRVWQRNYSVYCQTWKISFIPPLLEPMFYILAFGLGLAVMVGEIDLDGRIVPYTVFIAPALVSVAIMQNAFFETTYNSFVRMYYQKTFDALLTTPLNLEEIILGEILWAATKSLIATVLMAFVLALFGLFDFPGALLLLPLALLGGLFFAALGMVCTALVPNIEMFNLPIFLGITPMFLFSGTFFPLSNLPGWAQQVAQLLPLTHLVALVRAGTLEIPDPTLWLSLLYLALASALLVPLAIALMVRRIVR</sequence>
<evidence type="ECO:0000256" key="5">
    <source>
        <dbReference type="RuleBase" id="RU361157"/>
    </source>
</evidence>
<feature type="transmembrane region" description="Helical" evidence="5">
    <location>
        <begin position="66"/>
        <end position="85"/>
    </location>
</feature>
<dbReference type="KEGG" id="des:DSOUD_0892"/>
<feature type="transmembrane region" description="Helical" evidence="5">
    <location>
        <begin position="119"/>
        <end position="143"/>
    </location>
</feature>
<evidence type="ECO:0000256" key="4">
    <source>
        <dbReference type="ARBA" id="ARBA00023136"/>
    </source>
</evidence>
<gene>
    <name evidence="7" type="ORF">DSOUD_0892</name>
</gene>
<keyword evidence="2 5" id="KW-0812">Transmembrane</keyword>
<dbReference type="PANTHER" id="PTHR43229">
    <property type="entry name" value="NODULATION PROTEIN J"/>
    <property type="match status" value="1"/>
</dbReference>
<dbReference type="PIRSF" id="PIRSF006648">
    <property type="entry name" value="DrrB"/>
    <property type="match status" value="1"/>
</dbReference>
<keyword evidence="5" id="KW-1003">Cell membrane</keyword>
<organism evidence="7 8">
    <name type="scientific">Desulfuromonas soudanensis</name>
    <dbReference type="NCBI Taxonomy" id="1603606"/>
    <lineage>
        <taxon>Bacteria</taxon>
        <taxon>Pseudomonadati</taxon>
        <taxon>Thermodesulfobacteriota</taxon>
        <taxon>Desulfuromonadia</taxon>
        <taxon>Desulfuromonadales</taxon>
        <taxon>Desulfuromonadaceae</taxon>
        <taxon>Desulfuromonas</taxon>
    </lineage>
</organism>
<evidence type="ECO:0000256" key="1">
    <source>
        <dbReference type="ARBA" id="ARBA00004141"/>
    </source>
</evidence>
<name>A0A0M3QF65_9BACT</name>
<comment type="subcellular location">
    <subcellularLocation>
        <location evidence="5">Cell membrane</location>
        <topology evidence="5">Multi-pass membrane protein</topology>
    </subcellularLocation>
    <subcellularLocation>
        <location evidence="1">Membrane</location>
        <topology evidence="1">Multi-pass membrane protein</topology>
    </subcellularLocation>
</comment>
<accession>A0A0M3QF65</accession>
<dbReference type="InterPro" id="IPR047817">
    <property type="entry name" value="ABC2_TM_bact-type"/>
</dbReference>
<feature type="transmembrane region" description="Helical" evidence="5">
    <location>
        <begin position="40"/>
        <end position="59"/>
    </location>
</feature>
<dbReference type="PATRIC" id="fig|1603606.3.peg.982"/>
<evidence type="ECO:0000259" key="6">
    <source>
        <dbReference type="PROSITE" id="PS51012"/>
    </source>
</evidence>
<feature type="transmembrane region" description="Helical" evidence="5">
    <location>
        <begin position="150"/>
        <end position="173"/>
    </location>
</feature>
<dbReference type="AlphaFoldDB" id="A0A0M3QF65"/>
<keyword evidence="4 5" id="KW-0472">Membrane</keyword>
<dbReference type="InterPro" id="IPR013525">
    <property type="entry name" value="ABC2_TM"/>
</dbReference>
<dbReference type="Proteomes" id="UP000057158">
    <property type="component" value="Chromosome"/>
</dbReference>
<evidence type="ECO:0000256" key="2">
    <source>
        <dbReference type="ARBA" id="ARBA00022692"/>
    </source>
</evidence>
<feature type="transmembrane region" description="Helical" evidence="5">
    <location>
        <begin position="179"/>
        <end position="198"/>
    </location>
</feature>
<dbReference type="Pfam" id="PF01061">
    <property type="entry name" value="ABC2_membrane"/>
    <property type="match status" value="1"/>
</dbReference>
<proteinExistence type="inferred from homology"/>
<dbReference type="PROSITE" id="PS51012">
    <property type="entry name" value="ABC_TM2"/>
    <property type="match status" value="1"/>
</dbReference>
<dbReference type="RefSeq" id="WP_053549865.1">
    <property type="nucleotide sequence ID" value="NZ_CP010802.1"/>
</dbReference>
<evidence type="ECO:0000313" key="7">
    <source>
        <dbReference type="EMBL" id="ALC15679.1"/>
    </source>
</evidence>
<protein>
    <recommendedName>
        <fullName evidence="5">Transport permease protein</fullName>
    </recommendedName>
</protein>
<feature type="domain" description="ABC transmembrane type-2" evidence="6">
    <location>
        <begin position="30"/>
        <end position="260"/>
    </location>
</feature>
<dbReference type="EMBL" id="CP010802">
    <property type="protein sequence ID" value="ALC15679.1"/>
    <property type="molecule type" value="Genomic_DNA"/>
</dbReference>
<dbReference type="InterPro" id="IPR000412">
    <property type="entry name" value="ABC_2_transport"/>
</dbReference>
<dbReference type="InterPro" id="IPR051784">
    <property type="entry name" value="Nod_factor_ABC_transporter"/>
</dbReference>
<keyword evidence="5" id="KW-0813">Transport</keyword>
<feature type="transmembrane region" description="Helical" evidence="5">
    <location>
        <begin position="239"/>
        <end position="258"/>
    </location>
</feature>